<evidence type="ECO:0000256" key="1">
    <source>
        <dbReference type="SAM" id="Phobius"/>
    </source>
</evidence>
<comment type="caution">
    <text evidence="2">The sequence shown here is derived from an EMBL/GenBank/DDBJ whole genome shotgun (WGS) entry which is preliminary data.</text>
</comment>
<keyword evidence="3" id="KW-1185">Reference proteome</keyword>
<keyword evidence="1" id="KW-0812">Transmembrane</keyword>
<keyword evidence="1" id="KW-1133">Transmembrane helix</keyword>
<keyword evidence="1" id="KW-0472">Membrane</keyword>
<reference evidence="3" key="1">
    <citation type="journal article" date="2019" name="Int. J. Syst. Evol. Microbiol.">
        <title>The Global Catalogue of Microorganisms (GCM) 10K type strain sequencing project: providing services to taxonomists for standard genome sequencing and annotation.</title>
        <authorList>
            <consortium name="The Broad Institute Genomics Platform"/>
            <consortium name="The Broad Institute Genome Sequencing Center for Infectious Disease"/>
            <person name="Wu L."/>
            <person name="Ma J."/>
        </authorList>
    </citation>
    <scope>NUCLEOTIDE SEQUENCE [LARGE SCALE GENOMIC DNA]</scope>
    <source>
        <strain evidence="3">Q85</strain>
    </source>
</reference>
<protein>
    <submittedName>
        <fullName evidence="2">Uncharacterized protein</fullName>
    </submittedName>
</protein>
<feature type="transmembrane region" description="Helical" evidence="1">
    <location>
        <begin position="20"/>
        <end position="45"/>
    </location>
</feature>
<evidence type="ECO:0000313" key="2">
    <source>
        <dbReference type="EMBL" id="MFD1789824.1"/>
    </source>
</evidence>
<organism evidence="2 3">
    <name type="scientific">Sphingomonas floccifaciens</name>
    <dbReference type="NCBI Taxonomy" id="1844115"/>
    <lineage>
        <taxon>Bacteria</taxon>
        <taxon>Pseudomonadati</taxon>
        <taxon>Pseudomonadota</taxon>
        <taxon>Alphaproteobacteria</taxon>
        <taxon>Sphingomonadales</taxon>
        <taxon>Sphingomonadaceae</taxon>
        <taxon>Sphingomonas</taxon>
    </lineage>
</organism>
<dbReference type="RefSeq" id="WP_380942088.1">
    <property type="nucleotide sequence ID" value="NZ_JBHUFC010000025.1"/>
</dbReference>
<evidence type="ECO:0000313" key="3">
    <source>
        <dbReference type="Proteomes" id="UP001597283"/>
    </source>
</evidence>
<sequence>MIDLQTPDGIEDRHAEPKRLHAYANLLSLLVLGALMVTAMTGWLAGDRTTPRRVEAPAATMTASIPDRLRNGEFFEMRLTITATRDIADATIAVPPALWRDMTINAMVPAASEEAYKDGAYRFHYGALKAGETLEIKIDGQINPPLTIGTAGEVALYDGDTRILALPVRIAVLP</sequence>
<accession>A0ABW4NJS5</accession>
<dbReference type="EMBL" id="JBHUFC010000025">
    <property type="protein sequence ID" value="MFD1789824.1"/>
    <property type="molecule type" value="Genomic_DNA"/>
</dbReference>
<proteinExistence type="predicted"/>
<gene>
    <name evidence="2" type="ORF">ACFSC3_19890</name>
</gene>
<name>A0ABW4NJS5_9SPHN</name>
<dbReference type="Proteomes" id="UP001597283">
    <property type="component" value="Unassembled WGS sequence"/>
</dbReference>